<dbReference type="PANTHER" id="PTHR10015:SF377">
    <property type="entry name" value="HEAT STRESS TRANSCRIPTION FACTOR A-5"/>
    <property type="match status" value="1"/>
</dbReference>
<keyword evidence="7" id="KW-0539">Nucleus</keyword>
<dbReference type="Proteomes" id="UP001346149">
    <property type="component" value="Unassembled WGS sequence"/>
</dbReference>
<keyword evidence="5" id="KW-0238">DNA-binding</keyword>
<evidence type="ECO:0000256" key="7">
    <source>
        <dbReference type="ARBA" id="ARBA00023242"/>
    </source>
</evidence>
<comment type="subcellular location">
    <subcellularLocation>
        <location evidence="1">Nucleus</location>
    </subcellularLocation>
</comment>
<name>A0AAN7RIK1_TRANT</name>
<evidence type="ECO:0000256" key="3">
    <source>
        <dbReference type="ARBA" id="ARBA00023015"/>
    </source>
</evidence>
<evidence type="ECO:0000256" key="1">
    <source>
        <dbReference type="ARBA" id="ARBA00004123"/>
    </source>
</evidence>
<dbReference type="Pfam" id="PF00447">
    <property type="entry name" value="HSF_DNA-bind"/>
    <property type="match status" value="1"/>
</dbReference>
<keyword evidence="12" id="KW-1185">Reference proteome</keyword>
<keyword evidence="2" id="KW-0597">Phosphoprotein</keyword>
<gene>
    <name evidence="11" type="ORF">SAY86_004122</name>
</gene>
<dbReference type="InterPro" id="IPR036390">
    <property type="entry name" value="WH_DNA-bd_sf"/>
</dbReference>
<dbReference type="PROSITE" id="PS00434">
    <property type="entry name" value="HSF_DOMAIN"/>
    <property type="match status" value="1"/>
</dbReference>
<comment type="similarity">
    <text evidence="8">Belongs to the HSF family. Class A subfamily.</text>
</comment>
<feature type="region of interest" description="Disordered" evidence="9">
    <location>
        <begin position="101"/>
        <end position="122"/>
    </location>
</feature>
<comment type="caution">
    <text evidence="11">The sequence shown here is derived from an EMBL/GenBank/DDBJ whole genome shotgun (WGS) entry which is preliminary data.</text>
</comment>
<accession>A0AAN7RIK1</accession>
<evidence type="ECO:0000313" key="12">
    <source>
        <dbReference type="Proteomes" id="UP001346149"/>
    </source>
</evidence>
<dbReference type="FunFam" id="1.10.10.10:FF:000057">
    <property type="entry name" value="Heat shock transcription factor 1"/>
    <property type="match status" value="1"/>
</dbReference>
<evidence type="ECO:0000256" key="4">
    <source>
        <dbReference type="ARBA" id="ARBA00023016"/>
    </source>
</evidence>
<keyword evidence="4" id="KW-0346">Stress response</keyword>
<dbReference type="GO" id="GO:0034605">
    <property type="term" value="P:cellular response to heat"/>
    <property type="evidence" value="ECO:0007669"/>
    <property type="project" value="TreeGrafter"/>
</dbReference>
<reference evidence="11 12" key="1">
    <citation type="journal article" date="2023" name="Hortic Res">
        <title>Pangenome of water caltrop reveals structural variations and asymmetric subgenome divergence after allopolyploidization.</title>
        <authorList>
            <person name="Zhang X."/>
            <person name="Chen Y."/>
            <person name="Wang L."/>
            <person name="Yuan Y."/>
            <person name="Fang M."/>
            <person name="Shi L."/>
            <person name="Lu R."/>
            <person name="Comes H.P."/>
            <person name="Ma Y."/>
            <person name="Chen Y."/>
            <person name="Huang G."/>
            <person name="Zhou Y."/>
            <person name="Zheng Z."/>
            <person name="Qiu Y."/>
        </authorList>
    </citation>
    <scope>NUCLEOTIDE SEQUENCE [LARGE SCALE GENOMIC DNA]</scope>
    <source>
        <strain evidence="11">F231</strain>
    </source>
</reference>
<feature type="compositionally biased region" description="Basic residues" evidence="9">
    <location>
        <begin position="101"/>
        <end position="110"/>
    </location>
</feature>
<feature type="domain" description="HSF-type DNA-binding" evidence="10">
    <location>
        <begin position="53"/>
        <end position="77"/>
    </location>
</feature>
<feature type="compositionally biased region" description="Polar residues" evidence="9">
    <location>
        <begin position="258"/>
        <end position="270"/>
    </location>
</feature>
<dbReference type="EMBL" id="JAXQNO010000001">
    <property type="protein sequence ID" value="KAK4804305.1"/>
    <property type="molecule type" value="Genomic_DNA"/>
</dbReference>
<keyword evidence="3" id="KW-0805">Transcription regulation</keyword>
<dbReference type="GO" id="GO:0005634">
    <property type="term" value="C:nucleus"/>
    <property type="evidence" value="ECO:0007669"/>
    <property type="project" value="UniProtKB-SubCell"/>
</dbReference>
<evidence type="ECO:0000256" key="9">
    <source>
        <dbReference type="SAM" id="MobiDB-lite"/>
    </source>
</evidence>
<dbReference type="GO" id="GO:0000978">
    <property type="term" value="F:RNA polymerase II cis-regulatory region sequence-specific DNA binding"/>
    <property type="evidence" value="ECO:0007669"/>
    <property type="project" value="TreeGrafter"/>
</dbReference>
<proteinExistence type="inferred from homology"/>
<dbReference type="InterPro" id="IPR036388">
    <property type="entry name" value="WH-like_DNA-bd_sf"/>
</dbReference>
<evidence type="ECO:0000256" key="2">
    <source>
        <dbReference type="ARBA" id="ARBA00022553"/>
    </source>
</evidence>
<dbReference type="GO" id="GO:0003700">
    <property type="term" value="F:DNA-binding transcription factor activity"/>
    <property type="evidence" value="ECO:0007669"/>
    <property type="project" value="InterPro"/>
</dbReference>
<dbReference type="PANTHER" id="PTHR10015">
    <property type="entry name" value="HEAT SHOCK TRANSCRIPTION FACTOR"/>
    <property type="match status" value="1"/>
</dbReference>
<organism evidence="11 12">
    <name type="scientific">Trapa natans</name>
    <name type="common">Water chestnut</name>
    <dbReference type="NCBI Taxonomy" id="22666"/>
    <lineage>
        <taxon>Eukaryota</taxon>
        <taxon>Viridiplantae</taxon>
        <taxon>Streptophyta</taxon>
        <taxon>Embryophyta</taxon>
        <taxon>Tracheophyta</taxon>
        <taxon>Spermatophyta</taxon>
        <taxon>Magnoliopsida</taxon>
        <taxon>eudicotyledons</taxon>
        <taxon>Gunneridae</taxon>
        <taxon>Pentapetalae</taxon>
        <taxon>rosids</taxon>
        <taxon>malvids</taxon>
        <taxon>Myrtales</taxon>
        <taxon>Lythraceae</taxon>
        <taxon>Trapa</taxon>
    </lineage>
</organism>
<evidence type="ECO:0000256" key="6">
    <source>
        <dbReference type="ARBA" id="ARBA00023163"/>
    </source>
</evidence>
<feature type="region of interest" description="Disordered" evidence="9">
    <location>
        <begin position="404"/>
        <end position="448"/>
    </location>
</feature>
<dbReference type="AlphaFoldDB" id="A0AAN7RIK1"/>
<dbReference type="PRINTS" id="PR00056">
    <property type="entry name" value="HSFDOMAIN"/>
</dbReference>
<dbReference type="InterPro" id="IPR000232">
    <property type="entry name" value="HSF_DNA-bd"/>
</dbReference>
<feature type="region of interest" description="Disordered" evidence="9">
    <location>
        <begin position="258"/>
        <end position="301"/>
    </location>
</feature>
<evidence type="ECO:0000259" key="10">
    <source>
        <dbReference type="PROSITE" id="PS00434"/>
    </source>
</evidence>
<evidence type="ECO:0000256" key="5">
    <source>
        <dbReference type="ARBA" id="ARBA00023125"/>
    </source>
</evidence>
<dbReference type="GO" id="GO:0006357">
    <property type="term" value="P:regulation of transcription by RNA polymerase II"/>
    <property type="evidence" value="ECO:0007669"/>
    <property type="project" value="TreeGrafter"/>
</dbReference>
<keyword evidence="6" id="KW-0804">Transcription</keyword>
<evidence type="ECO:0000256" key="8">
    <source>
        <dbReference type="ARBA" id="ARBA00061350"/>
    </source>
</evidence>
<sequence length="448" mass="49991">MEVAAGGGGGPAPFLQKTYDMVDDSTTDEIVSWSHRKNSFVVWDPPEFARVLLPTYFKHNNFSSFIRQLNTYGFRKIDPEKWEFANEGFVKDQKHLLKTIHRRKPVHSHSHTQSSTADPERATYEEEIDKLTNEKSALQAKLSRLKNQQSMGKAQVEELTDRVGKMEQRQDELISFIEKSINNPVFVEHLARRIDTLDLSAYSKKRRLPKIGNNLQPAVESSVDNVSSSRLESGNIFHQDFSDKLRLELSPAVSDINLVSRSTQGSNKGGSPQRIASDGNPKDSLTSPRQEGPVFTPEHLDLSDTGTSFTFNIDSTLHRNSPVSKGPGNLCPHEMGENSSISCHLNLTLASSSLQVEKPATIKEPVIVALPKSRNQGASEVPKKQGLAPAQGRVNDVFWEQFLTERPGSSDEEEATSHSLVNMYDEQDDRGSGQRLSKNAKNMEHLSL</sequence>
<protein>
    <recommendedName>
        <fullName evidence="10">HSF-type DNA-binding domain-containing protein</fullName>
    </recommendedName>
</protein>
<dbReference type="SMART" id="SM00415">
    <property type="entry name" value="HSF"/>
    <property type="match status" value="1"/>
</dbReference>
<dbReference type="Gene3D" id="1.10.10.10">
    <property type="entry name" value="Winged helix-like DNA-binding domain superfamily/Winged helix DNA-binding domain"/>
    <property type="match status" value="1"/>
</dbReference>
<evidence type="ECO:0000313" key="11">
    <source>
        <dbReference type="EMBL" id="KAK4804305.1"/>
    </source>
</evidence>
<dbReference type="SUPFAM" id="SSF46785">
    <property type="entry name" value="Winged helix' DNA-binding domain"/>
    <property type="match status" value="1"/>
</dbReference>